<keyword evidence="1" id="KW-0732">Signal</keyword>
<evidence type="ECO:0000256" key="1">
    <source>
        <dbReference type="SAM" id="SignalP"/>
    </source>
</evidence>
<dbReference type="Ensembl" id="ENSCINT00000021551.3">
    <property type="protein sequence ID" value="ENSCINP00000021551.3"/>
    <property type="gene ID" value="ENSCING00000010970.3"/>
</dbReference>
<evidence type="ECO:0008006" key="4">
    <source>
        <dbReference type="Google" id="ProtNLM"/>
    </source>
</evidence>
<sequence>MSYQTIMFLMLVIFGSLCATAFSTCSNPTVTPSRITWALDYTGLLYSGYFCVTVQANDLTWSFEDSSVANIAVFTFPSGLGTNPCQPSTPVPGYNATCQYNTAGIPAGILGCYTTTFSVGNKLTSSFNQSTLKLAHGVSSCFAQNISLQACSSPTPNTVLVNPSSGVYHTQANFQCSHGSTLFNMDGTTGNTATKCLAT</sequence>
<reference evidence="2" key="3">
    <citation type="submission" date="2025-09" db="UniProtKB">
        <authorList>
            <consortium name="Ensembl"/>
        </authorList>
    </citation>
    <scope>IDENTIFICATION</scope>
</reference>
<evidence type="ECO:0000313" key="2">
    <source>
        <dbReference type="Ensembl" id="ENSCINP00000021551.3"/>
    </source>
</evidence>
<organism evidence="2 3">
    <name type="scientific">Ciona intestinalis</name>
    <name type="common">Transparent sea squirt</name>
    <name type="synonym">Ascidia intestinalis</name>
    <dbReference type="NCBI Taxonomy" id="7719"/>
    <lineage>
        <taxon>Eukaryota</taxon>
        <taxon>Metazoa</taxon>
        <taxon>Chordata</taxon>
        <taxon>Tunicata</taxon>
        <taxon>Ascidiacea</taxon>
        <taxon>Phlebobranchia</taxon>
        <taxon>Cionidae</taxon>
        <taxon>Ciona</taxon>
    </lineage>
</organism>
<feature type="signal peptide" evidence="1">
    <location>
        <begin position="1"/>
        <end position="21"/>
    </location>
</feature>
<dbReference type="Proteomes" id="UP000008144">
    <property type="component" value="Unassembled WGS sequence"/>
</dbReference>
<accession>F7AYY6</accession>
<keyword evidence="3" id="KW-1185">Reference proteome</keyword>
<dbReference type="HOGENOM" id="CLU_1222057_0_0_1"/>
<reference evidence="2" key="2">
    <citation type="submission" date="2025-08" db="UniProtKB">
        <authorList>
            <consortium name="Ensembl"/>
        </authorList>
    </citation>
    <scope>IDENTIFICATION</scope>
</reference>
<reference evidence="3" key="1">
    <citation type="journal article" date="2002" name="Science">
        <title>The draft genome of Ciona intestinalis: insights into chordate and vertebrate origins.</title>
        <authorList>
            <person name="Dehal P."/>
            <person name="Satou Y."/>
            <person name="Campbell R.K."/>
            <person name="Chapman J."/>
            <person name="Degnan B."/>
            <person name="De Tomaso A."/>
            <person name="Davidson B."/>
            <person name="Di Gregorio A."/>
            <person name="Gelpke M."/>
            <person name="Goodstein D.M."/>
            <person name="Harafuji N."/>
            <person name="Hastings K.E."/>
            <person name="Ho I."/>
            <person name="Hotta K."/>
            <person name="Huang W."/>
            <person name="Kawashima T."/>
            <person name="Lemaire P."/>
            <person name="Martinez D."/>
            <person name="Meinertzhagen I.A."/>
            <person name="Necula S."/>
            <person name="Nonaka M."/>
            <person name="Putnam N."/>
            <person name="Rash S."/>
            <person name="Saiga H."/>
            <person name="Satake M."/>
            <person name="Terry A."/>
            <person name="Yamada L."/>
            <person name="Wang H.G."/>
            <person name="Awazu S."/>
            <person name="Azumi K."/>
            <person name="Boore J."/>
            <person name="Branno M."/>
            <person name="Chin-Bow S."/>
            <person name="DeSantis R."/>
            <person name="Doyle S."/>
            <person name="Francino P."/>
            <person name="Keys D.N."/>
            <person name="Haga S."/>
            <person name="Hayashi H."/>
            <person name="Hino K."/>
            <person name="Imai K.S."/>
            <person name="Inaba K."/>
            <person name="Kano S."/>
            <person name="Kobayashi K."/>
            <person name="Kobayashi M."/>
            <person name="Lee B.I."/>
            <person name="Makabe K.W."/>
            <person name="Manohar C."/>
            <person name="Matassi G."/>
            <person name="Medina M."/>
            <person name="Mochizuki Y."/>
            <person name="Mount S."/>
            <person name="Morishita T."/>
            <person name="Miura S."/>
            <person name="Nakayama A."/>
            <person name="Nishizaka S."/>
            <person name="Nomoto H."/>
            <person name="Ohta F."/>
            <person name="Oishi K."/>
            <person name="Rigoutsos I."/>
            <person name="Sano M."/>
            <person name="Sasaki A."/>
            <person name="Sasakura Y."/>
            <person name="Shoguchi E."/>
            <person name="Shin-i T."/>
            <person name="Spagnuolo A."/>
            <person name="Stainier D."/>
            <person name="Suzuki M.M."/>
            <person name="Tassy O."/>
            <person name="Takatori N."/>
            <person name="Tokuoka M."/>
            <person name="Yagi K."/>
            <person name="Yoshizaki F."/>
            <person name="Wada S."/>
            <person name="Zhang C."/>
            <person name="Hyatt P.D."/>
            <person name="Larimer F."/>
            <person name="Detter C."/>
            <person name="Doggett N."/>
            <person name="Glavina T."/>
            <person name="Hawkins T."/>
            <person name="Richardson P."/>
            <person name="Lucas S."/>
            <person name="Kohara Y."/>
            <person name="Levine M."/>
            <person name="Satoh N."/>
            <person name="Rokhsar D.S."/>
        </authorList>
    </citation>
    <scope>NUCLEOTIDE SEQUENCE [LARGE SCALE GENOMIC DNA]</scope>
</reference>
<name>F7AYY6_CIOIN</name>
<dbReference type="AlphaFoldDB" id="F7AYY6"/>
<proteinExistence type="predicted"/>
<dbReference type="InParanoid" id="F7AYY6"/>
<feature type="chain" id="PRO_5003353602" description="Sushi domain-containing protein" evidence="1">
    <location>
        <begin position="22"/>
        <end position="199"/>
    </location>
</feature>
<evidence type="ECO:0000313" key="3">
    <source>
        <dbReference type="Proteomes" id="UP000008144"/>
    </source>
</evidence>
<protein>
    <recommendedName>
        <fullName evidence="4">Sushi domain-containing protein</fullName>
    </recommendedName>
</protein>
<dbReference type="GeneTree" id="ENSGT01030000235817"/>